<dbReference type="EMBL" id="LKPO01000019">
    <property type="protein sequence ID" value="OLF91255.1"/>
    <property type="molecule type" value="Genomic_DNA"/>
</dbReference>
<dbReference type="AlphaFoldDB" id="A0A7Z0WXF7"/>
<dbReference type="Proteomes" id="UP000185604">
    <property type="component" value="Unassembled WGS sequence"/>
</dbReference>
<sequence length="56" mass="6576">MLRDRGSIKWVSMMLPEHVELLKEYHESLDKVKKLVGCHIIFNDLSKMESCSLYGH</sequence>
<evidence type="ECO:0000313" key="1">
    <source>
        <dbReference type="EMBL" id="OLF91255.1"/>
    </source>
</evidence>
<organism evidence="1 2">
    <name type="scientific">Bacillus paralicheniformis</name>
    <dbReference type="NCBI Taxonomy" id="1648923"/>
    <lineage>
        <taxon>Bacteria</taxon>
        <taxon>Bacillati</taxon>
        <taxon>Bacillota</taxon>
        <taxon>Bacilli</taxon>
        <taxon>Bacillales</taxon>
        <taxon>Bacillaceae</taxon>
        <taxon>Bacillus</taxon>
    </lineage>
</organism>
<proteinExistence type="predicted"/>
<protein>
    <submittedName>
        <fullName evidence="1">YolD</fullName>
    </submittedName>
</protein>
<reference evidence="1 2" key="1">
    <citation type="journal article" date="2016" name="Front. Microbiol.">
        <title>High-Level Heat Resistance of Spores of Bacillus amyloliquefaciens and Bacillus licheniformis Results from the Presence of a spoVA Operon in a Tn1546 Transposon.</title>
        <authorList>
            <person name="Berendsen E.M."/>
            <person name="Koning R.A."/>
            <person name="Boekhorst J."/>
            <person name="de Jong A."/>
            <person name="Kuipers O.P."/>
            <person name="Wells-Bennik M.H."/>
        </authorList>
    </citation>
    <scope>NUCLEOTIDE SEQUENCE [LARGE SCALE GENOMIC DNA]</scope>
    <source>
        <strain evidence="1 2">B4121</strain>
    </source>
</reference>
<gene>
    <name evidence="1" type="ORF">B4121_2733</name>
</gene>
<accession>A0A7Z0WXF7</accession>
<name>A0A7Z0WXF7_9BACI</name>
<evidence type="ECO:0000313" key="2">
    <source>
        <dbReference type="Proteomes" id="UP000185604"/>
    </source>
</evidence>
<comment type="caution">
    <text evidence="1">The sequence shown here is derived from an EMBL/GenBank/DDBJ whole genome shotgun (WGS) entry which is preliminary data.</text>
</comment>